<dbReference type="Pfam" id="PF03564">
    <property type="entry name" value="DUF1759"/>
    <property type="match status" value="1"/>
</dbReference>
<evidence type="ECO:0000313" key="3">
    <source>
        <dbReference type="Proteomes" id="UP000037510"/>
    </source>
</evidence>
<dbReference type="AlphaFoldDB" id="A0A0L7KW57"/>
<comment type="caution">
    <text evidence="2">The sequence shown here is derived from an EMBL/GenBank/DDBJ whole genome shotgun (WGS) entry which is preliminary data.</text>
</comment>
<name>A0A0L7KW57_OPEBR</name>
<dbReference type="InterPro" id="IPR005312">
    <property type="entry name" value="DUF1759"/>
</dbReference>
<dbReference type="InterPro" id="IPR008042">
    <property type="entry name" value="Retrotrans_Pao"/>
</dbReference>
<organism evidence="2 3">
    <name type="scientific">Operophtera brumata</name>
    <name type="common">Winter moth</name>
    <name type="synonym">Phalaena brumata</name>
    <dbReference type="NCBI Taxonomy" id="104452"/>
    <lineage>
        <taxon>Eukaryota</taxon>
        <taxon>Metazoa</taxon>
        <taxon>Ecdysozoa</taxon>
        <taxon>Arthropoda</taxon>
        <taxon>Hexapoda</taxon>
        <taxon>Insecta</taxon>
        <taxon>Pterygota</taxon>
        <taxon>Neoptera</taxon>
        <taxon>Endopterygota</taxon>
        <taxon>Lepidoptera</taxon>
        <taxon>Glossata</taxon>
        <taxon>Ditrysia</taxon>
        <taxon>Geometroidea</taxon>
        <taxon>Geometridae</taxon>
        <taxon>Larentiinae</taxon>
        <taxon>Operophtera</taxon>
    </lineage>
</organism>
<dbReference type="STRING" id="104452.A0A0L7KW57"/>
<protein>
    <submittedName>
        <fullName evidence="2">Reverse transcriptase</fullName>
    </submittedName>
</protein>
<dbReference type="GO" id="GO:0003964">
    <property type="term" value="F:RNA-directed DNA polymerase activity"/>
    <property type="evidence" value="ECO:0007669"/>
    <property type="project" value="UniProtKB-KW"/>
</dbReference>
<keyword evidence="3" id="KW-1185">Reference proteome</keyword>
<dbReference type="PANTHER" id="PTHR47331">
    <property type="entry name" value="PHD-TYPE DOMAIN-CONTAINING PROTEIN"/>
    <property type="match status" value="1"/>
</dbReference>
<dbReference type="PANTHER" id="PTHR47331:SF5">
    <property type="entry name" value="RIBONUCLEASE H"/>
    <property type="match status" value="1"/>
</dbReference>
<evidence type="ECO:0000313" key="2">
    <source>
        <dbReference type="EMBL" id="KOB67301.1"/>
    </source>
</evidence>
<dbReference type="Proteomes" id="UP000037510">
    <property type="component" value="Unassembled WGS sequence"/>
</dbReference>
<keyword evidence="2" id="KW-0808">Transferase</keyword>
<sequence>MFSTPPPRSRRHYETTVQTRSAWKKAELIKKMMKEGPTREVKSEILKKTEGDCLQRNAHSLMPNVSPKKHSSSEKSIEARKMRLEYEAAKQKADIERKAVEKNAQLEKTLVEQKLAADIAALESVASKSRRSSQYQPTEIDSIGKVQEWLENSHIAENKNNSDMNAARDGERDAAAEGFGGTDMQNLVSAIYQSNLQNKQLLSRFASSKDLPQFNGDPLEWLAYKLAYDESTKICKYSDAENMWRLRKSLKGEAKETVCSLLIGNTAPHIIIEALELRYGRPETIIHKITYQLKKIPPLSQNYHHEIVSFSIKIKNYVAAVKAVNQTDYLRSPELVSNVLTKCPSALINKWADYYGANCNIQTAKLEMLAEFLYNEANKISAAGLTHLHIQSDYRKKPEERRPHSVLLGAKRDVTRCQFCKISNHKLPECARFKRALTKDRWRFVRVNNLCHKCLLATHSHDNCSAASCPVDECGLPHHRLLHWKSKTSANSEKSESENKTNSDDNKVLLTSDKTVDQVNNDCPVSNETVANAVDSSKSCVFLKVVPVNIHGPKGVFRTHALMDDGATVSLIAADIANRVGLHGQKQTLRVRGAWDSELMCDSEQINCKITSINNDSFDISMRKISELNLPLQKISNINLKDYEHLYHLNSYISCSENVKPMILIGQDNYHLIAPIKTIIRSKSEPCATLTPLGWCVHGVCPSKRQYSSTVSECAMVTLTVEQLRRPPAPAPSCQSRHACNSATANTSPLAAVHTGACETTADASALPQYTLTKYVSTERCTCCRHDAIHTDIESDAQLHELVKKSFTFESLGVHNKPRKNKDECKAIEMVEKSAKLINGKWEVGLPWKDENAKMASSFCNAYRRLKTIERKMSTDQGFALRYKERKGSIISPNRSTSASETTELHLFCDASPVAYAAVAYWRVHTDNSNVCVSFIASKSRVRTVEIKTKTGVLLTRPVTRLALLPIANGVPDVTLGGECRRRASQT</sequence>
<reference evidence="2 3" key="1">
    <citation type="journal article" date="2015" name="Genome Biol. Evol.">
        <title>The genome of winter moth (Operophtera brumata) provides a genomic perspective on sexual dimorphism and phenology.</title>
        <authorList>
            <person name="Derks M.F."/>
            <person name="Smit S."/>
            <person name="Salis L."/>
            <person name="Schijlen E."/>
            <person name="Bossers A."/>
            <person name="Mateman C."/>
            <person name="Pijl A.S."/>
            <person name="de Ridder D."/>
            <person name="Groenen M.A."/>
            <person name="Visser M.E."/>
            <person name="Megens H.J."/>
        </authorList>
    </citation>
    <scope>NUCLEOTIDE SEQUENCE [LARGE SCALE GENOMIC DNA]</scope>
    <source>
        <strain evidence="2">WM2013NL</strain>
        <tissue evidence="2">Head and thorax</tissue>
    </source>
</reference>
<feature type="region of interest" description="Disordered" evidence="1">
    <location>
        <begin position="486"/>
        <end position="508"/>
    </location>
</feature>
<keyword evidence="2" id="KW-0548">Nucleotidyltransferase</keyword>
<dbReference type="EMBL" id="JTDY01005167">
    <property type="protein sequence ID" value="KOB67301.1"/>
    <property type="molecule type" value="Genomic_DNA"/>
</dbReference>
<proteinExistence type="predicted"/>
<keyword evidence="2" id="KW-0695">RNA-directed DNA polymerase</keyword>
<gene>
    <name evidence="2" type="ORF">OBRU01_14741</name>
</gene>
<accession>A0A0L7KW57</accession>
<evidence type="ECO:0000256" key="1">
    <source>
        <dbReference type="SAM" id="MobiDB-lite"/>
    </source>
</evidence>
<dbReference type="Pfam" id="PF05380">
    <property type="entry name" value="Peptidase_A17"/>
    <property type="match status" value="1"/>
</dbReference>
<feature type="compositionally biased region" description="Basic and acidic residues" evidence="1">
    <location>
        <begin position="493"/>
        <end position="507"/>
    </location>
</feature>